<keyword evidence="2" id="KW-1185">Reference proteome</keyword>
<dbReference type="Proteomes" id="UP001596380">
    <property type="component" value="Unassembled WGS sequence"/>
</dbReference>
<accession>A0ABW2CU27</accession>
<gene>
    <name evidence="1" type="ORF">ACFQKB_36400</name>
</gene>
<proteinExistence type="predicted"/>
<sequence>MAAPRTSRTAAHRDKPRITGMDILALTREDDAPEEPYTFPFKGRVLTIQDPMTKEWQKSVRIDPSNVVAQLRSLMSSDDWAHFKSVPMEGWRLVALMRHVQEYYRVTEQDEGNGGASPT</sequence>
<evidence type="ECO:0000313" key="2">
    <source>
        <dbReference type="Proteomes" id="UP001596380"/>
    </source>
</evidence>
<dbReference type="RefSeq" id="WP_160825785.1">
    <property type="nucleotide sequence ID" value="NZ_JBHSXS010000036.1"/>
</dbReference>
<dbReference type="EMBL" id="JBHSXS010000036">
    <property type="protein sequence ID" value="MFC6885287.1"/>
    <property type="molecule type" value="Genomic_DNA"/>
</dbReference>
<evidence type="ECO:0000313" key="1">
    <source>
        <dbReference type="EMBL" id="MFC6885287.1"/>
    </source>
</evidence>
<organism evidence="1 2">
    <name type="scientific">Actinomadura yumaensis</name>
    <dbReference type="NCBI Taxonomy" id="111807"/>
    <lineage>
        <taxon>Bacteria</taxon>
        <taxon>Bacillati</taxon>
        <taxon>Actinomycetota</taxon>
        <taxon>Actinomycetes</taxon>
        <taxon>Streptosporangiales</taxon>
        <taxon>Thermomonosporaceae</taxon>
        <taxon>Actinomadura</taxon>
    </lineage>
</organism>
<comment type="caution">
    <text evidence="1">The sequence shown here is derived from an EMBL/GenBank/DDBJ whole genome shotgun (WGS) entry which is preliminary data.</text>
</comment>
<protein>
    <submittedName>
        <fullName evidence="1">Uncharacterized protein</fullName>
    </submittedName>
</protein>
<reference evidence="2" key="1">
    <citation type="journal article" date="2019" name="Int. J. Syst. Evol. Microbiol.">
        <title>The Global Catalogue of Microorganisms (GCM) 10K type strain sequencing project: providing services to taxonomists for standard genome sequencing and annotation.</title>
        <authorList>
            <consortium name="The Broad Institute Genomics Platform"/>
            <consortium name="The Broad Institute Genome Sequencing Center for Infectious Disease"/>
            <person name="Wu L."/>
            <person name="Ma J."/>
        </authorList>
    </citation>
    <scope>NUCLEOTIDE SEQUENCE [LARGE SCALE GENOMIC DNA]</scope>
    <source>
        <strain evidence="2">JCM 3369</strain>
    </source>
</reference>
<name>A0ABW2CU27_9ACTN</name>